<evidence type="ECO:0000313" key="2">
    <source>
        <dbReference type="Proteomes" id="UP001396334"/>
    </source>
</evidence>
<keyword evidence="2" id="KW-1185">Reference proteome</keyword>
<evidence type="ECO:0000313" key="1">
    <source>
        <dbReference type="EMBL" id="KAK9033933.1"/>
    </source>
</evidence>
<dbReference type="EMBL" id="JBBPBN010000007">
    <property type="protein sequence ID" value="KAK9033933.1"/>
    <property type="molecule type" value="Genomic_DNA"/>
</dbReference>
<accession>A0ABR2T8V5</accession>
<organism evidence="1 2">
    <name type="scientific">Hibiscus sabdariffa</name>
    <name type="common">roselle</name>
    <dbReference type="NCBI Taxonomy" id="183260"/>
    <lineage>
        <taxon>Eukaryota</taxon>
        <taxon>Viridiplantae</taxon>
        <taxon>Streptophyta</taxon>
        <taxon>Embryophyta</taxon>
        <taxon>Tracheophyta</taxon>
        <taxon>Spermatophyta</taxon>
        <taxon>Magnoliopsida</taxon>
        <taxon>eudicotyledons</taxon>
        <taxon>Gunneridae</taxon>
        <taxon>Pentapetalae</taxon>
        <taxon>rosids</taxon>
        <taxon>malvids</taxon>
        <taxon>Malvales</taxon>
        <taxon>Malvaceae</taxon>
        <taxon>Malvoideae</taxon>
        <taxon>Hibiscus</taxon>
    </lineage>
</organism>
<sequence length="186" mass="21079">MGGNSTVYDAFGLQSLESENTGEWPSLLACYLGVASPIENPRFHVLCHREDESVFNVLCDCPRTMLVWSKLLSLRMVTEFMSLPLKEWVLTSINYRGSYSCGDAEWSVRFVGLWPTFLLSLQSVISSRKWFIILDDQQMVVYIRRSANCVANSSVRLCRGAPIDIVTFAEPPANVEVTMLKDYYSL</sequence>
<protein>
    <submittedName>
        <fullName evidence="1">Uncharacterized protein</fullName>
    </submittedName>
</protein>
<comment type="caution">
    <text evidence="1">The sequence shown here is derived from an EMBL/GenBank/DDBJ whole genome shotgun (WGS) entry which is preliminary data.</text>
</comment>
<reference evidence="1 2" key="1">
    <citation type="journal article" date="2024" name="G3 (Bethesda)">
        <title>Genome assembly of Hibiscus sabdariffa L. provides insights into metabolisms of medicinal natural products.</title>
        <authorList>
            <person name="Kim T."/>
        </authorList>
    </citation>
    <scope>NUCLEOTIDE SEQUENCE [LARGE SCALE GENOMIC DNA]</scope>
    <source>
        <strain evidence="1">TK-2024</strain>
        <tissue evidence="1">Old leaves</tissue>
    </source>
</reference>
<gene>
    <name evidence="1" type="ORF">V6N11_050113</name>
</gene>
<dbReference type="Proteomes" id="UP001396334">
    <property type="component" value="Unassembled WGS sequence"/>
</dbReference>
<name>A0ABR2T8V5_9ROSI</name>
<proteinExistence type="predicted"/>